<feature type="region of interest" description="Disordered" evidence="1">
    <location>
        <begin position="1162"/>
        <end position="1257"/>
    </location>
</feature>
<protein>
    <submittedName>
        <fullName evidence="2">Uncharacterized protein</fullName>
    </submittedName>
</protein>
<accession>A0A9K3CNR8</accession>
<feature type="compositionally biased region" description="Polar residues" evidence="1">
    <location>
        <begin position="552"/>
        <end position="565"/>
    </location>
</feature>
<feature type="region of interest" description="Disordered" evidence="1">
    <location>
        <begin position="791"/>
        <end position="819"/>
    </location>
</feature>
<evidence type="ECO:0000313" key="2">
    <source>
        <dbReference type="EMBL" id="GIQ79735.1"/>
    </source>
</evidence>
<reference evidence="2 3" key="1">
    <citation type="journal article" date="2018" name="PLoS ONE">
        <title>The draft genome of Kipferlia bialata reveals reductive genome evolution in fornicate parasites.</title>
        <authorList>
            <person name="Tanifuji G."/>
            <person name="Takabayashi S."/>
            <person name="Kume K."/>
            <person name="Takagi M."/>
            <person name="Nakayama T."/>
            <person name="Kamikawa R."/>
            <person name="Inagaki Y."/>
            <person name="Hashimoto T."/>
        </authorList>
    </citation>
    <scope>NUCLEOTIDE SEQUENCE [LARGE SCALE GENOMIC DNA]</scope>
    <source>
        <strain evidence="2">NY0173</strain>
    </source>
</reference>
<evidence type="ECO:0000313" key="3">
    <source>
        <dbReference type="Proteomes" id="UP000265618"/>
    </source>
</evidence>
<feature type="compositionally biased region" description="Basic and acidic residues" evidence="1">
    <location>
        <begin position="656"/>
        <end position="670"/>
    </location>
</feature>
<feature type="compositionally biased region" description="Basic and acidic residues" evidence="1">
    <location>
        <begin position="1027"/>
        <end position="1042"/>
    </location>
</feature>
<evidence type="ECO:0000256" key="1">
    <source>
        <dbReference type="SAM" id="MobiDB-lite"/>
    </source>
</evidence>
<feature type="region of interest" description="Disordered" evidence="1">
    <location>
        <begin position="393"/>
        <end position="417"/>
    </location>
</feature>
<feature type="region of interest" description="Disordered" evidence="1">
    <location>
        <begin position="532"/>
        <end position="569"/>
    </location>
</feature>
<feature type="region of interest" description="Disordered" evidence="1">
    <location>
        <begin position="45"/>
        <end position="102"/>
    </location>
</feature>
<dbReference type="AlphaFoldDB" id="A0A9K3CNR8"/>
<feature type="region of interest" description="Disordered" evidence="1">
    <location>
        <begin position="169"/>
        <end position="210"/>
    </location>
</feature>
<feature type="compositionally biased region" description="Low complexity" evidence="1">
    <location>
        <begin position="464"/>
        <end position="476"/>
    </location>
</feature>
<proteinExistence type="predicted"/>
<organism evidence="2 3">
    <name type="scientific">Kipferlia bialata</name>
    <dbReference type="NCBI Taxonomy" id="797122"/>
    <lineage>
        <taxon>Eukaryota</taxon>
        <taxon>Metamonada</taxon>
        <taxon>Carpediemonas-like organisms</taxon>
        <taxon>Kipferlia</taxon>
    </lineage>
</organism>
<dbReference type="Proteomes" id="UP000265618">
    <property type="component" value="Unassembled WGS sequence"/>
</dbReference>
<feature type="compositionally biased region" description="Basic residues" evidence="1">
    <location>
        <begin position="1211"/>
        <end position="1223"/>
    </location>
</feature>
<feature type="compositionally biased region" description="Basic residues" evidence="1">
    <location>
        <begin position="169"/>
        <end position="184"/>
    </location>
</feature>
<feature type="region of interest" description="Disordered" evidence="1">
    <location>
        <begin position="646"/>
        <end position="670"/>
    </location>
</feature>
<feature type="compositionally biased region" description="Basic and acidic residues" evidence="1">
    <location>
        <begin position="833"/>
        <end position="880"/>
    </location>
</feature>
<comment type="caution">
    <text evidence="2">The sequence shown here is derived from an EMBL/GenBank/DDBJ whole genome shotgun (WGS) entry which is preliminary data.</text>
</comment>
<name>A0A9K3CNR8_9EUKA</name>
<feature type="region of interest" description="Disordered" evidence="1">
    <location>
        <begin position="454"/>
        <end position="476"/>
    </location>
</feature>
<feature type="compositionally biased region" description="Polar residues" evidence="1">
    <location>
        <begin position="902"/>
        <end position="913"/>
    </location>
</feature>
<feature type="region of interest" description="Disordered" evidence="1">
    <location>
        <begin position="1080"/>
        <end position="1138"/>
    </location>
</feature>
<feature type="region of interest" description="Disordered" evidence="1">
    <location>
        <begin position="833"/>
        <end position="957"/>
    </location>
</feature>
<dbReference type="EMBL" id="BDIP01000048">
    <property type="protein sequence ID" value="GIQ79735.1"/>
    <property type="molecule type" value="Genomic_DNA"/>
</dbReference>
<keyword evidence="3" id="KW-1185">Reference proteome</keyword>
<feature type="compositionally biased region" description="Polar residues" evidence="1">
    <location>
        <begin position="454"/>
        <end position="463"/>
    </location>
</feature>
<gene>
    <name evidence="2" type="ORF">KIPB_000426</name>
</gene>
<feature type="compositionally biased region" description="Basic and acidic residues" evidence="1">
    <location>
        <begin position="393"/>
        <end position="410"/>
    </location>
</feature>
<feature type="region of interest" description="Disordered" evidence="1">
    <location>
        <begin position="1021"/>
        <end position="1048"/>
    </location>
</feature>
<sequence length="1257" mass="138467">MRTISSCIGTHSRLIVWRVCQTLTQRLSFDKALSSCAWRIVHNIGEDDDEGEGSDSPQGTDQWATADMGRGPSLASAGHSHPSHTSHRPSLPTILSDLAGRGNVPRPDPNVFFQALTPSVRLDILQTLLSMAAETIEQAAESYNDKTQTHNEAVVEAERDIERAKRAKAKARRHQLRLKRQKERQRRERDRLRRESRRMSSRPVRGEVETGVPVQEAAREAYLSESSESEDAPLDDWDHLHTLTDMVVPQAQPCYLGWWGRGERCREERDAAMGEGVDAAMGEGGDATMGVGADATMGEGADAAKGEGVDATMGEGADATMGEHDPSHVSHAHLSVHPEARVSDTVTETVTDRVTSRVTDTVSEAVTDTGSPGVEQFVFSGSLFQSSLSDAWHMSHEQRERERDSPDTDPAHWAPGDSVDRFRLSPLLLGDSSHCQYPFDIHADIVHSAGGTSATLVSPDTPDTSVPASTAQPAAAGGADKGICVYALVSPTPSVMGIIRQGVTRHMTGMFRSAAYGLLDSVSEDVLAHWQEPDSGDAASETDASDGYVYSESGSDQDATSSSGDSDSEGLVADLLEDSELFMDVEYEDTVYVKMKRGSIPRLTPRVLESALLQPVEGYAPVPRRRVERELRDDAAAAKVQAIKATRARDRRVRQRQREKGKADRERERQDKLRLASVAFEDAQERYQQYSSFVEEWERLGEAWLMWERRVDAILDSMSECCDLATHAATLVAKHSAAAQDMCRGHLPPFLHDEDILPDQIRELPRISCETLREQERENARLRRTHLMNLNRSPDAQEYGSRRVSRRLQHKRQEQRERQNVWVSLVEASTEVDRQDQLVRQERREEREREREMEEERHMMSREERLERRNARKVGEREMRLAQTDGPSSTVPIAGQVGPQDQAEQLSPHTPISPSAKRERPRPTSGHRVRRSWASPEPDDTGAGASRPGTLTRRDLLSLSPPPYAPVPFASCGFSHVSIIPDASLVPATGRGETLSGTAAQGGQRWIQAGESAVEASRPDWPLAGRVRGDPTEVSGIHDGRGKQGIGAGRPLYRLQQVQSGPFSSPANTIVYGQYGSRSAHGVGVPQRGRQGSPEVNRGQGGRVHASMPPTRTLSVSRPVHTAQAQRPVATDSGPRYGTRRVKKQVVRLDLVDVESPMFKRQISLKTGERDRAHTHSHPGSPPSDLYGAGYQPQDAGYVGSEEVATESGRRSMRSVRCLRVRRKDGGDGFDTGSNRDTGAGSVGYVYAHEPSAEPKP</sequence>